<evidence type="ECO:0000313" key="1">
    <source>
        <dbReference type="EMBL" id="GFR73783.1"/>
    </source>
</evidence>
<comment type="caution">
    <text evidence="1">The sequence shown here is derived from an EMBL/GenBank/DDBJ whole genome shotgun (WGS) entry which is preliminary data.</text>
</comment>
<evidence type="ECO:0000313" key="2">
    <source>
        <dbReference type="Proteomes" id="UP000762676"/>
    </source>
</evidence>
<reference evidence="1 2" key="1">
    <citation type="journal article" date="2021" name="Elife">
        <title>Chloroplast acquisition without the gene transfer in kleptoplastic sea slugs, Plakobranchus ocellatus.</title>
        <authorList>
            <person name="Maeda T."/>
            <person name="Takahashi S."/>
            <person name="Yoshida T."/>
            <person name="Shimamura S."/>
            <person name="Takaki Y."/>
            <person name="Nagai Y."/>
            <person name="Toyoda A."/>
            <person name="Suzuki Y."/>
            <person name="Arimoto A."/>
            <person name="Ishii H."/>
            <person name="Satoh N."/>
            <person name="Nishiyama T."/>
            <person name="Hasebe M."/>
            <person name="Maruyama T."/>
            <person name="Minagawa J."/>
            <person name="Obokata J."/>
            <person name="Shigenobu S."/>
        </authorList>
    </citation>
    <scope>NUCLEOTIDE SEQUENCE [LARGE SCALE GENOMIC DNA]</scope>
</reference>
<evidence type="ECO:0008006" key="3">
    <source>
        <dbReference type="Google" id="ProtNLM"/>
    </source>
</evidence>
<name>A0AAV4FKJ1_9GAST</name>
<protein>
    <recommendedName>
        <fullName evidence="3">Yippee domain-containing protein</fullName>
    </recommendedName>
</protein>
<dbReference type="Proteomes" id="UP000762676">
    <property type="component" value="Unassembled WGS sequence"/>
</dbReference>
<dbReference type="EMBL" id="BMAT01011493">
    <property type="protein sequence ID" value="GFR73783.1"/>
    <property type="molecule type" value="Genomic_DNA"/>
</dbReference>
<keyword evidence="2" id="KW-1185">Reference proteome</keyword>
<organism evidence="1 2">
    <name type="scientific">Elysia marginata</name>
    <dbReference type="NCBI Taxonomy" id="1093978"/>
    <lineage>
        <taxon>Eukaryota</taxon>
        <taxon>Metazoa</taxon>
        <taxon>Spiralia</taxon>
        <taxon>Lophotrochozoa</taxon>
        <taxon>Mollusca</taxon>
        <taxon>Gastropoda</taxon>
        <taxon>Heterobranchia</taxon>
        <taxon>Euthyneura</taxon>
        <taxon>Panpulmonata</taxon>
        <taxon>Sacoglossa</taxon>
        <taxon>Placobranchoidea</taxon>
        <taxon>Plakobranchidae</taxon>
        <taxon>Elysia</taxon>
    </lineage>
</organism>
<accession>A0AAV4FKJ1</accession>
<dbReference type="AlphaFoldDB" id="A0AAV4FKJ1"/>
<sequence>MAMSSTRPTLRAWSGRRARATGILSFSHDLGRMNVRCEHCGAKRNLFNGPKAVPKLRNLFNSHAAPDCFTGTQKGKVVHFFPQILRVFH</sequence>
<gene>
    <name evidence="1" type="ORF">ElyMa_005738200</name>
</gene>
<proteinExistence type="predicted"/>